<keyword evidence="1" id="KW-0812">Transmembrane</keyword>
<reference evidence="2 3" key="1">
    <citation type="journal article" date="2016" name="Nat. Commun.">
        <title>Thousands of microbial genomes shed light on interconnected biogeochemical processes in an aquifer system.</title>
        <authorList>
            <person name="Anantharaman K."/>
            <person name="Brown C.T."/>
            <person name="Hug L.A."/>
            <person name="Sharon I."/>
            <person name="Castelle C.J."/>
            <person name="Probst A.J."/>
            <person name="Thomas B.C."/>
            <person name="Singh A."/>
            <person name="Wilkins M.J."/>
            <person name="Karaoz U."/>
            <person name="Brodie E.L."/>
            <person name="Williams K.H."/>
            <person name="Hubbard S.S."/>
            <person name="Banfield J.F."/>
        </authorList>
    </citation>
    <scope>NUCLEOTIDE SEQUENCE [LARGE SCALE GENOMIC DNA]</scope>
</reference>
<feature type="transmembrane region" description="Helical" evidence="1">
    <location>
        <begin position="125"/>
        <end position="146"/>
    </location>
</feature>
<feature type="transmembrane region" description="Helical" evidence="1">
    <location>
        <begin position="43"/>
        <end position="66"/>
    </location>
</feature>
<evidence type="ECO:0000256" key="1">
    <source>
        <dbReference type="SAM" id="Phobius"/>
    </source>
</evidence>
<keyword evidence="1" id="KW-1133">Transmembrane helix</keyword>
<proteinExistence type="predicted"/>
<keyword evidence="1" id="KW-0472">Membrane</keyword>
<gene>
    <name evidence="2" type="ORF">A2Z33_00415</name>
</gene>
<accession>A0A1F5YN70</accession>
<feature type="transmembrane region" description="Helical" evidence="1">
    <location>
        <begin position="78"/>
        <end position="105"/>
    </location>
</feature>
<comment type="caution">
    <text evidence="2">The sequence shown here is derived from an EMBL/GenBank/DDBJ whole genome shotgun (WGS) entry which is preliminary data.</text>
</comment>
<evidence type="ECO:0000313" key="2">
    <source>
        <dbReference type="EMBL" id="OGG01493.1"/>
    </source>
</evidence>
<dbReference type="Proteomes" id="UP000178448">
    <property type="component" value="Unassembled WGS sequence"/>
</dbReference>
<organism evidence="2 3">
    <name type="scientific">Candidatus Gottesmanbacteria bacterium RBG_16_52_11</name>
    <dbReference type="NCBI Taxonomy" id="1798374"/>
    <lineage>
        <taxon>Bacteria</taxon>
        <taxon>Candidatus Gottesmaniibacteriota</taxon>
    </lineage>
</organism>
<dbReference type="EMBL" id="MFJD01000015">
    <property type="protein sequence ID" value="OGG01493.1"/>
    <property type="molecule type" value="Genomic_DNA"/>
</dbReference>
<sequence length="160" mass="18061">MNTRGFWLGLLINFCTLAFALFVFIVSSFALNNLMGEMEFAGIFMANIFAIALALLDYAGISRLYVPDDGDPRSKRYAIYLLIGWLVCALVVWVLTWWSVLVILLDKTDFAPFIKNPEINLVAFRLAPITIAEVVFLTRILLYAAVSRSGARLFTQKPRN</sequence>
<evidence type="ECO:0000313" key="3">
    <source>
        <dbReference type="Proteomes" id="UP000178448"/>
    </source>
</evidence>
<name>A0A1F5YN70_9BACT</name>
<feature type="transmembrane region" description="Helical" evidence="1">
    <location>
        <begin position="7"/>
        <end position="31"/>
    </location>
</feature>
<dbReference type="AlphaFoldDB" id="A0A1F5YN70"/>
<protein>
    <submittedName>
        <fullName evidence="2">Uncharacterized protein</fullName>
    </submittedName>
</protein>